<dbReference type="Pfam" id="PF24316">
    <property type="entry name" value="Tli3"/>
    <property type="match status" value="1"/>
</dbReference>
<proteinExistence type="predicted"/>
<name>A0ABW7CJA2_9GAMM</name>
<dbReference type="RefSeq" id="WP_394148281.1">
    <property type="nucleotide sequence ID" value="NZ_JBGCUC010000002.1"/>
</dbReference>
<feature type="domain" description="Tli3-like" evidence="2">
    <location>
        <begin position="54"/>
        <end position="181"/>
    </location>
</feature>
<protein>
    <recommendedName>
        <fullName evidence="2">Tli3-like domain-containing protein</fullName>
    </recommendedName>
</protein>
<keyword evidence="4" id="KW-1185">Reference proteome</keyword>
<gene>
    <name evidence="3" type="ORF">AB3U87_02465</name>
</gene>
<accession>A0ABW7CJA2</accession>
<evidence type="ECO:0000259" key="2">
    <source>
        <dbReference type="Pfam" id="PF24316"/>
    </source>
</evidence>
<dbReference type="Proteomes" id="UP001605250">
    <property type="component" value="Unassembled WGS sequence"/>
</dbReference>
<sequence length="264" mass="30054">MNILKKMSYLLSVLLTAPLLTSCVTEGAAFGLGVGSLHETVMTEKDRNAPPPVYGPPQIIYRIDDNRYFTLENYTRCENGQTFYNNKLKNIHVQISPSSGYLFKGRFFWTSTRDDYLAFPVTRNDNKAACMGSDKGCMNIVALTTDGGKTKRSVTYGGYTQDPNGDTKDYDMLVTNQGFYMIYYRGVNRIYPVIDGWGFNDEYHFGVLKIESVYDLFKPGEPIPVGGFYKIDLSKFYTKSIDKNMHCDRSLEPKQPVRSRLDEQ</sequence>
<keyword evidence="1" id="KW-0732">Signal</keyword>
<evidence type="ECO:0000256" key="1">
    <source>
        <dbReference type="SAM" id="SignalP"/>
    </source>
</evidence>
<reference evidence="3 4" key="1">
    <citation type="submission" date="2024-07" db="EMBL/GenBank/DDBJ databases">
        <title>Novel bacterial strain Erwinia sp. OPT-41 promoting growth of various crops.</title>
        <authorList>
            <person name="Egorshina A."/>
            <person name="Lukyantsev M.A."/>
            <person name="Golubev S.N."/>
            <person name="Muratova A.Y."/>
            <person name="Bulygina E.A."/>
        </authorList>
    </citation>
    <scope>NUCLEOTIDE SEQUENCE [LARGE SCALE GENOMIC DNA]</scope>
    <source>
        <strain evidence="3 4">OPT-41</strain>
    </source>
</reference>
<feature type="chain" id="PRO_5047345612" description="Tli3-like domain-containing protein" evidence="1">
    <location>
        <begin position="23"/>
        <end position="264"/>
    </location>
</feature>
<dbReference type="InterPro" id="IPR057562">
    <property type="entry name" value="Tli3-like_dom"/>
</dbReference>
<comment type="caution">
    <text evidence="3">The sequence shown here is derived from an EMBL/GenBank/DDBJ whole genome shotgun (WGS) entry which is preliminary data.</text>
</comment>
<feature type="signal peptide" evidence="1">
    <location>
        <begin position="1"/>
        <end position="22"/>
    </location>
</feature>
<dbReference type="EMBL" id="JBGCUC010000002">
    <property type="protein sequence ID" value="MFG6075222.1"/>
    <property type="molecule type" value="Genomic_DNA"/>
</dbReference>
<evidence type="ECO:0000313" key="3">
    <source>
        <dbReference type="EMBL" id="MFG6075222.1"/>
    </source>
</evidence>
<evidence type="ECO:0000313" key="4">
    <source>
        <dbReference type="Proteomes" id="UP001605250"/>
    </source>
</evidence>
<organism evidence="3 4">
    <name type="scientific">Erwinia plantamica</name>
    <dbReference type="NCBI Taxonomy" id="3237104"/>
    <lineage>
        <taxon>Bacteria</taxon>
        <taxon>Pseudomonadati</taxon>
        <taxon>Pseudomonadota</taxon>
        <taxon>Gammaproteobacteria</taxon>
        <taxon>Enterobacterales</taxon>
        <taxon>Erwiniaceae</taxon>
        <taxon>Erwinia</taxon>
    </lineage>
</organism>
<dbReference type="PROSITE" id="PS51257">
    <property type="entry name" value="PROKAR_LIPOPROTEIN"/>
    <property type="match status" value="1"/>
</dbReference>